<name>A0A9X9Q2R1_GULGU</name>
<dbReference type="AlphaFoldDB" id="A0A9X9Q2R1"/>
<organism evidence="1 2">
    <name type="scientific">Gulo gulo</name>
    <name type="common">Wolverine</name>
    <name type="synonym">Gluton</name>
    <dbReference type="NCBI Taxonomy" id="48420"/>
    <lineage>
        <taxon>Eukaryota</taxon>
        <taxon>Metazoa</taxon>
        <taxon>Chordata</taxon>
        <taxon>Craniata</taxon>
        <taxon>Vertebrata</taxon>
        <taxon>Euteleostomi</taxon>
        <taxon>Mammalia</taxon>
        <taxon>Eutheria</taxon>
        <taxon>Laurasiatheria</taxon>
        <taxon>Carnivora</taxon>
        <taxon>Caniformia</taxon>
        <taxon>Musteloidea</taxon>
        <taxon>Mustelidae</taxon>
        <taxon>Guloninae</taxon>
        <taxon>Gulo</taxon>
    </lineage>
</organism>
<reference evidence="1 2" key="1">
    <citation type="submission" date="2018-10" db="EMBL/GenBank/DDBJ databases">
        <authorList>
            <person name="Ekblom R."/>
            <person name="Jareborg N."/>
        </authorList>
    </citation>
    <scope>NUCLEOTIDE SEQUENCE [LARGE SCALE GENOMIC DNA]</scope>
    <source>
        <tissue evidence="1">Muscle</tissue>
    </source>
</reference>
<protein>
    <submittedName>
        <fullName evidence="1">Uncharacterized protein</fullName>
    </submittedName>
</protein>
<gene>
    <name evidence="1" type="ORF">BN2614_LOCUS3</name>
</gene>
<keyword evidence="2" id="KW-1185">Reference proteome</keyword>
<comment type="caution">
    <text evidence="1">The sequence shown here is derived from an EMBL/GenBank/DDBJ whole genome shotgun (WGS) entry which is preliminary data.</text>
</comment>
<proteinExistence type="predicted"/>
<sequence length="144" mass="15880">TQDLEENLLFADPPYAGLPRAAPVWAPHIQASGSPHPHGRLPFCQNGPAERQLHGSPESLVRSQCPHTLRVLAQWPCPPHIPHPSRTRYSFRWPQEVTHLRILPTGSRLGISRERGWDTTICGSPGPSPGEVNVHPVNVHQMGG</sequence>
<dbReference type="EMBL" id="CYRY02023954">
    <property type="protein sequence ID" value="VCW98009.1"/>
    <property type="molecule type" value="Genomic_DNA"/>
</dbReference>
<feature type="non-terminal residue" evidence="1">
    <location>
        <position position="144"/>
    </location>
</feature>
<dbReference type="Proteomes" id="UP000269945">
    <property type="component" value="Unassembled WGS sequence"/>
</dbReference>
<accession>A0A9X9Q2R1</accession>
<evidence type="ECO:0000313" key="1">
    <source>
        <dbReference type="EMBL" id="VCW98009.1"/>
    </source>
</evidence>
<evidence type="ECO:0000313" key="2">
    <source>
        <dbReference type="Proteomes" id="UP000269945"/>
    </source>
</evidence>